<dbReference type="Pfam" id="PF00749">
    <property type="entry name" value="tRNA-synt_1c"/>
    <property type="match status" value="1"/>
</dbReference>
<protein>
    <submittedName>
        <fullName evidence="9">Glutamate--tRNA ligase family protein</fullName>
    </submittedName>
</protein>
<keyword evidence="4" id="KW-0862">Zinc</keyword>
<name>A0ABW6A8B1_9BACT</name>
<reference evidence="10" key="1">
    <citation type="journal article" date="2019" name="Int. J. Syst. Evol. Microbiol.">
        <title>The Global Catalogue of Microorganisms (GCM) 10K type strain sequencing project: providing services to taxonomists for standard genome sequencing and annotation.</title>
        <authorList>
            <consortium name="The Broad Institute Genomics Platform"/>
            <consortium name="The Broad Institute Genome Sequencing Center for Infectious Disease"/>
            <person name="Wu L."/>
            <person name="Ma J."/>
        </authorList>
    </citation>
    <scope>NUCLEOTIDE SEQUENCE [LARGE SCALE GENOMIC DNA]</scope>
    <source>
        <strain evidence="10">KCTC 23299</strain>
    </source>
</reference>
<dbReference type="PROSITE" id="PS00178">
    <property type="entry name" value="AA_TRNA_LIGASE_I"/>
    <property type="match status" value="1"/>
</dbReference>
<dbReference type="PANTHER" id="PTHR43311">
    <property type="entry name" value="GLUTAMATE--TRNA LIGASE"/>
    <property type="match status" value="1"/>
</dbReference>
<proteinExistence type="inferred from homology"/>
<dbReference type="InterPro" id="IPR014729">
    <property type="entry name" value="Rossmann-like_a/b/a_fold"/>
</dbReference>
<dbReference type="EMBL" id="JBHUOZ010000003">
    <property type="protein sequence ID" value="MFD2921176.1"/>
    <property type="molecule type" value="Genomic_DNA"/>
</dbReference>
<keyword evidence="3 7" id="KW-0547">Nucleotide-binding</keyword>
<dbReference type="GO" id="GO:0016874">
    <property type="term" value="F:ligase activity"/>
    <property type="evidence" value="ECO:0007669"/>
    <property type="project" value="UniProtKB-KW"/>
</dbReference>
<dbReference type="SUPFAM" id="SSF52374">
    <property type="entry name" value="Nucleotidylyl transferase"/>
    <property type="match status" value="1"/>
</dbReference>
<gene>
    <name evidence="9" type="ORF">ACFS6H_15730</name>
</gene>
<evidence type="ECO:0000256" key="1">
    <source>
        <dbReference type="ARBA" id="ARBA00022598"/>
    </source>
</evidence>
<keyword evidence="2" id="KW-0479">Metal-binding</keyword>
<evidence type="ECO:0000256" key="2">
    <source>
        <dbReference type="ARBA" id="ARBA00022723"/>
    </source>
</evidence>
<organism evidence="9 10">
    <name type="scientific">Terrimonas rubra</name>
    <dbReference type="NCBI Taxonomy" id="1035890"/>
    <lineage>
        <taxon>Bacteria</taxon>
        <taxon>Pseudomonadati</taxon>
        <taxon>Bacteroidota</taxon>
        <taxon>Chitinophagia</taxon>
        <taxon>Chitinophagales</taxon>
        <taxon>Chitinophagaceae</taxon>
        <taxon>Terrimonas</taxon>
    </lineage>
</organism>
<keyword evidence="1 7" id="KW-0436">Ligase</keyword>
<dbReference type="InterPro" id="IPR049940">
    <property type="entry name" value="GluQ/Sye"/>
</dbReference>
<dbReference type="Gene3D" id="3.40.50.620">
    <property type="entry name" value="HUPs"/>
    <property type="match status" value="1"/>
</dbReference>
<dbReference type="RefSeq" id="WP_386100973.1">
    <property type="nucleotide sequence ID" value="NZ_JBHUOZ010000003.1"/>
</dbReference>
<dbReference type="PANTHER" id="PTHR43311:SF1">
    <property type="entry name" value="GLUTAMYL-Q TRNA(ASP) SYNTHETASE"/>
    <property type="match status" value="1"/>
</dbReference>
<comment type="similarity">
    <text evidence="7">Belongs to the class-I aminoacyl-tRNA synthetase family.</text>
</comment>
<comment type="caution">
    <text evidence="9">The sequence shown here is derived from an EMBL/GenBank/DDBJ whole genome shotgun (WGS) entry which is preliminary data.</text>
</comment>
<evidence type="ECO:0000256" key="6">
    <source>
        <dbReference type="ARBA" id="ARBA00023146"/>
    </source>
</evidence>
<feature type="domain" description="Glutamyl/glutaminyl-tRNA synthetase class Ib catalytic" evidence="8">
    <location>
        <begin position="6"/>
        <end position="266"/>
    </location>
</feature>
<keyword evidence="5 7" id="KW-0067">ATP-binding</keyword>
<keyword evidence="10" id="KW-1185">Reference proteome</keyword>
<dbReference type="InterPro" id="IPR020058">
    <property type="entry name" value="Glu/Gln-tRNA-synth_Ib_cat-dom"/>
</dbReference>
<evidence type="ECO:0000256" key="4">
    <source>
        <dbReference type="ARBA" id="ARBA00022833"/>
    </source>
</evidence>
<dbReference type="PRINTS" id="PR00987">
    <property type="entry name" value="TRNASYNTHGLU"/>
</dbReference>
<keyword evidence="7" id="KW-0648">Protein biosynthesis</keyword>
<evidence type="ECO:0000256" key="5">
    <source>
        <dbReference type="ARBA" id="ARBA00022840"/>
    </source>
</evidence>
<evidence type="ECO:0000256" key="7">
    <source>
        <dbReference type="RuleBase" id="RU363037"/>
    </source>
</evidence>
<evidence type="ECO:0000313" key="9">
    <source>
        <dbReference type="EMBL" id="MFD2921176.1"/>
    </source>
</evidence>
<keyword evidence="6 7" id="KW-0030">Aminoacyl-tRNA synthetase</keyword>
<evidence type="ECO:0000313" key="10">
    <source>
        <dbReference type="Proteomes" id="UP001597511"/>
    </source>
</evidence>
<dbReference type="InterPro" id="IPR001412">
    <property type="entry name" value="aa-tRNA-synth_I_CS"/>
</dbReference>
<dbReference type="Proteomes" id="UP001597511">
    <property type="component" value="Unassembled WGS sequence"/>
</dbReference>
<dbReference type="InterPro" id="IPR000924">
    <property type="entry name" value="Glu/Gln-tRNA-synth"/>
</dbReference>
<evidence type="ECO:0000256" key="3">
    <source>
        <dbReference type="ARBA" id="ARBA00022741"/>
    </source>
</evidence>
<sequence length="274" mass="30503">MTPLFRIAPTPSGYLHIGNAMSFVYTAKLAKDAKAGLLLRIDDMDSERTRPAYVQDIFDTLQFLQLHPDSGPANAEELKTKYTQQKRIPLYEKALQQLITTGLVYACSCSRKTLEQQHGRCNCNGAAATLAEKDMALRIKVQTGTTIHFTDALQGAVTIDLYKTAGSFVVRRKDGIPAYQLVSLCDDIFFGVTHIVRGQDLLHSTAMQLYLAELLQYNTFVNTIFYHHPVITGHTGEKLSKSAGATSIREMSRHQTPQEVLATINRLLKENGLL</sequence>
<accession>A0ABW6A8B1</accession>
<evidence type="ECO:0000259" key="8">
    <source>
        <dbReference type="Pfam" id="PF00749"/>
    </source>
</evidence>